<feature type="domain" description="SGNH hydrolase-type esterase" evidence="1">
    <location>
        <begin position="48"/>
        <end position="238"/>
    </location>
</feature>
<evidence type="ECO:0000259" key="1">
    <source>
        <dbReference type="Pfam" id="PF13472"/>
    </source>
</evidence>
<protein>
    <submittedName>
        <fullName evidence="2">Lysophospholipase L1-like esterase</fullName>
    </submittedName>
</protein>
<dbReference type="EMBL" id="JAFBEV010000025">
    <property type="protein sequence ID" value="MBM7658855.1"/>
    <property type="molecule type" value="Genomic_DNA"/>
</dbReference>
<gene>
    <name evidence="2" type="ORF">JOC27_002318</name>
</gene>
<dbReference type="RefSeq" id="WP_205007405.1">
    <property type="nucleotide sequence ID" value="NZ_CBCRXA010000024.1"/>
</dbReference>
<reference evidence="2 3" key="1">
    <citation type="submission" date="2021-01" db="EMBL/GenBank/DDBJ databases">
        <title>Genomic Encyclopedia of Type Strains, Phase IV (KMG-IV): sequencing the most valuable type-strain genomes for metagenomic binning, comparative biology and taxonomic classification.</title>
        <authorList>
            <person name="Goeker M."/>
        </authorList>
    </citation>
    <scope>NUCLEOTIDE SEQUENCE [LARGE SCALE GENOMIC DNA]</scope>
    <source>
        <strain evidence="2 3">DSM 100968</strain>
    </source>
</reference>
<dbReference type="Pfam" id="PF13472">
    <property type="entry name" value="Lipase_GDSL_2"/>
    <property type="match status" value="1"/>
</dbReference>
<dbReference type="InterPro" id="IPR013830">
    <property type="entry name" value="SGNH_hydro"/>
</dbReference>
<dbReference type="Proteomes" id="UP000823201">
    <property type="component" value="Unassembled WGS sequence"/>
</dbReference>
<dbReference type="InterPro" id="IPR036514">
    <property type="entry name" value="SGNH_hydro_sf"/>
</dbReference>
<proteinExistence type="predicted"/>
<dbReference type="SUPFAM" id="SSF52266">
    <property type="entry name" value="SGNH hydrolase"/>
    <property type="match status" value="1"/>
</dbReference>
<accession>A0ABS2QAS3</accession>
<organism evidence="2 3">
    <name type="scientific">Sporolactobacillus spathodeae</name>
    <dbReference type="NCBI Taxonomy" id="1465502"/>
    <lineage>
        <taxon>Bacteria</taxon>
        <taxon>Bacillati</taxon>
        <taxon>Bacillota</taxon>
        <taxon>Bacilli</taxon>
        <taxon>Bacillales</taxon>
        <taxon>Sporolactobacillaceae</taxon>
        <taxon>Sporolactobacillus</taxon>
    </lineage>
</organism>
<dbReference type="CDD" id="cd04506">
    <property type="entry name" value="SGNH_hydrolase_YpmR_like"/>
    <property type="match status" value="1"/>
</dbReference>
<dbReference type="PANTHER" id="PTHR30383:SF27">
    <property type="entry name" value="SPORE GERMINATION LIPASE LIPC"/>
    <property type="match status" value="1"/>
</dbReference>
<name>A0ABS2QAS3_9BACL</name>
<keyword evidence="3" id="KW-1185">Reference proteome</keyword>
<comment type="caution">
    <text evidence="2">The sequence shown here is derived from an EMBL/GenBank/DDBJ whole genome shotgun (WGS) entry which is preliminary data.</text>
</comment>
<evidence type="ECO:0000313" key="3">
    <source>
        <dbReference type="Proteomes" id="UP000823201"/>
    </source>
</evidence>
<dbReference type="InterPro" id="IPR051532">
    <property type="entry name" value="Ester_Hydrolysis_Enzymes"/>
</dbReference>
<dbReference type="Gene3D" id="3.40.50.1110">
    <property type="entry name" value="SGNH hydrolase"/>
    <property type="match status" value="1"/>
</dbReference>
<dbReference type="PANTHER" id="PTHR30383">
    <property type="entry name" value="THIOESTERASE 1/PROTEASE 1/LYSOPHOSPHOLIPASE L1"/>
    <property type="match status" value="1"/>
</dbReference>
<sequence>MIKKYVISAMLLLFAATALIYFFNVSKETPNTRKTSHKAISYHYRIVALGDSLTQGVGDPKDKGYAGLTATALREEKVVKTVTFTDYGHMGDTTDNLLKVLQRKEVQASVKHANTIFMTIGGNDIAGVLRAHFMDLQASDFTSRQKSYTANLRRILTNIHSLNPHAHVYFFGLYNPFEDYFGKANKDFVPILDNWNRDSAKIAAKFPDTTFIATKDIFAGKGDKLLYSDHFHPNKAGYGQMSARLLDAIRSNR</sequence>
<evidence type="ECO:0000313" key="2">
    <source>
        <dbReference type="EMBL" id="MBM7658855.1"/>
    </source>
</evidence>